<keyword evidence="1" id="KW-0472">Membrane</keyword>
<evidence type="ECO:0000313" key="2">
    <source>
        <dbReference type="EMBL" id="MCX8525169.1"/>
    </source>
</evidence>
<dbReference type="Proteomes" id="UP001073122">
    <property type="component" value="Unassembled WGS sequence"/>
</dbReference>
<dbReference type="Pfam" id="PF13450">
    <property type="entry name" value="NAD_binding_8"/>
    <property type="match status" value="1"/>
</dbReference>
<dbReference type="PANTHER" id="PTHR42923">
    <property type="entry name" value="PROTOPORPHYRINOGEN OXIDASE"/>
    <property type="match status" value="1"/>
</dbReference>
<dbReference type="Gene3D" id="3.50.50.60">
    <property type="entry name" value="FAD/NAD(P)-binding domain"/>
    <property type="match status" value="2"/>
</dbReference>
<dbReference type="PANTHER" id="PTHR42923:SF39">
    <property type="entry name" value="AMINO OXIDASE"/>
    <property type="match status" value="1"/>
</dbReference>
<gene>
    <name evidence="2" type="ORF">OF897_14710</name>
</gene>
<dbReference type="Gene3D" id="3.90.660.10">
    <property type="match status" value="1"/>
</dbReference>
<keyword evidence="3" id="KW-1185">Reference proteome</keyword>
<proteinExistence type="predicted"/>
<keyword evidence="1" id="KW-1133">Transmembrane helix</keyword>
<evidence type="ECO:0000256" key="1">
    <source>
        <dbReference type="SAM" id="Phobius"/>
    </source>
</evidence>
<dbReference type="Gene3D" id="1.10.405.10">
    <property type="entry name" value="Guanine Nucleotide Dissociation Inhibitor, domain 1"/>
    <property type="match status" value="1"/>
</dbReference>
<keyword evidence="1" id="KW-0812">Transmembrane</keyword>
<reference evidence="2" key="1">
    <citation type="submission" date="2022-10" db="EMBL/GenBank/DDBJ databases">
        <title>Chryseobacterium sp. nov., a novel bacterial species.</title>
        <authorList>
            <person name="Cao Y."/>
        </authorList>
    </citation>
    <scope>NUCLEOTIDE SEQUENCE</scope>
    <source>
        <strain evidence="2">CCTCC AB2015118</strain>
    </source>
</reference>
<comment type="caution">
    <text evidence="2">The sequence shown here is derived from an EMBL/GenBank/DDBJ whole genome shotgun (WGS) entry which is preliminary data.</text>
</comment>
<dbReference type="InterPro" id="IPR036188">
    <property type="entry name" value="FAD/NAD-bd_sf"/>
</dbReference>
<protein>
    <submittedName>
        <fullName evidence="2">NAD(P)-binding protein</fullName>
    </submittedName>
</protein>
<evidence type="ECO:0000313" key="3">
    <source>
        <dbReference type="Proteomes" id="UP001073122"/>
    </source>
</evidence>
<accession>A0ABT3XSR2</accession>
<feature type="transmembrane region" description="Helical" evidence="1">
    <location>
        <begin position="12"/>
        <end position="28"/>
    </location>
</feature>
<dbReference type="SUPFAM" id="SSF51905">
    <property type="entry name" value="FAD/NAD(P)-binding domain"/>
    <property type="match status" value="1"/>
</dbReference>
<dbReference type="EMBL" id="JAOVZW010000018">
    <property type="protein sequence ID" value="MCX8525169.1"/>
    <property type="molecule type" value="Genomic_DNA"/>
</dbReference>
<name>A0ABT3XSR2_9FLAO</name>
<dbReference type="RefSeq" id="WP_267266562.1">
    <property type="nucleotide sequence ID" value="NZ_JAOVZW010000018.1"/>
</dbReference>
<dbReference type="InterPro" id="IPR050464">
    <property type="entry name" value="Zeta_carotene_desat/Oxidored"/>
</dbReference>
<organism evidence="2 3">
    <name type="scientific">Chryseobacterium formosus</name>
    <dbReference type="NCBI Taxonomy" id="1537363"/>
    <lineage>
        <taxon>Bacteria</taxon>
        <taxon>Pseudomonadati</taxon>
        <taxon>Bacteroidota</taxon>
        <taxon>Flavobacteriia</taxon>
        <taxon>Flavobacteriales</taxon>
        <taxon>Weeksellaceae</taxon>
        <taxon>Chryseobacterium group</taxon>
        <taxon>Chryseobacterium</taxon>
    </lineage>
</organism>
<sequence>MKSGAKYSRKDFLKTIIFGSLFLPFLQYCGKKGKTFLLKITGTNHILGHRLWAKDFPEFSEEIHTKYLIVGGGISGLSACRFLNQNNENDYLLLEMENHLGGNSSNGENKFSKFPLGAHYLPLPNKENTEIIDFLKECKICLGEDEIGEPILDEYQMTFPQQERLFYKNSWQNDIVPQKGISTEAQDELKRFFVLMNEFRLKKDNHNKYWFAIPVQDSSREEEVLKLEKITFKDWLNKNDFKSDELLWFLDYSCRDDYGLGIDYVSAWSGIHYYAGRKNNWSKKYKDQVFTWPEGNARLVKHFSKYVDGKKMIKNLVFNVQLKENNVEVLSFDNTQNRTKKIIAEKVLFATPQFVNDRIFKDRNTKSFNYVPWLLTTITLKNDFGGDEELAWDNVIYGSEGLGYIYDQHQNIDQILGEKVITYYKSFSSDDCRKARKKLYSMKEDQLRNMVLEDLKKAHPLIEEYIVEMQFHKIGHAMIAPVPNQIFGAATENAKQSIDNKIFFAHSDLSGISIFEEAFYQGYNTARKMSEFKYIKRAKT</sequence>